<gene>
    <name evidence="4" type="ORF">MNBD_PLANCTO02-1772</name>
</gene>
<dbReference type="SUPFAM" id="SSF88713">
    <property type="entry name" value="Glycoside hydrolase/deacetylase"/>
    <property type="match status" value="1"/>
</dbReference>
<evidence type="ECO:0000259" key="3">
    <source>
        <dbReference type="Pfam" id="PF01522"/>
    </source>
</evidence>
<dbReference type="AlphaFoldDB" id="A0A3B1DQ63"/>
<dbReference type="InterPro" id="IPR011330">
    <property type="entry name" value="Glyco_hydro/deAcase_b/a-brl"/>
</dbReference>
<dbReference type="InterPro" id="IPR051398">
    <property type="entry name" value="Polysacch_Deacetylase"/>
</dbReference>
<dbReference type="PANTHER" id="PTHR34216">
    <property type="match status" value="1"/>
</dbReference>
<name>A0A3B1DQ63_9ZZZZ</name>
<organism evidence="4">
    <name type="scientific">hydrothermal vent metagenome</name>
    <dbReference type="NCBI Taxonomy" id="652676"/>
    <lineage>
        <taxon>unclassified sequences</taxon>
        <taxon>metagenomes</taxon>
        <taxon>ecological metagenomes</taxon>
    </lineage>
</organism>
<dbReference type="InterPro" id="IPR002509">
    <property type="entry name" value="NODB_dom"/>
</dbReference>
<dbReference type="EMBL" id="UOGL01000106">
    <property type="protein sequence ID" value="VAX37160.1"/>
    <property type="molecule type" value="Genomic_DNA"/>
</dbReference>
<dbReference type="GO" id="GO:0005576">
    <property type="term" value="C:extracellular region"/>
    <property type="evidence" value="ECO:0007669"/>
    <property type="project" value="UniProtKB-SubCell"/>
</dbReference>
<dbReference type="Pfam" id="PF01522">
    <property type="entry name" value="Polysacc_deac_1"/>
    <property type="match status" value="1"/>
</dbReference>
<protein>
    <recommendedName>
        <fullName evidence="3">NodB homology domain-containing protein</fullName>
    </recommendedName>
</protein>
<evidence type="ECO:0000256" key="1">
    <source>
        <dbReference type="ARBA" id="ARBA00004613"/>
    </source>
</evidence>
<dbReference type="CDD" id="cd10918">
    <property type="entry name" value="CE4_NodB_like_5s_6s"/>
    <property type="match status" value="1"/>
</dbReference>
<comment type="subcellular location">
    <subcellularLocation>
        <location evidence="1">Secreted</location>
    </subcellularLocation>
</comment>
<dbReference type="GO" id="GO:0005975">
    <property type="term" value="P:carbohydrate metabolic process"/>
    <property type="evidence" value="ECO:0007669"/>
    <property type="project" value="InterPro"/>
</dbReference>
<keyword evidence="2" id="KW-0732">Signal</keyword>
<dbReference type="GO" id="GO:0016810">
    <property type="term" value="F:hydrolase activity, acting on carbon-nitrogen (but not peptide) bonds"/>
    <property type="evidence" value="ECO:0007669"/>
    <property type="project" value="InterPro"/>
</dbReference>
<sequence length="231" mass="26965">MSLCIDESLKLNTTQFAEFTKTLKLRWQIEIQNTIQFLKWIKKFNRLQENEIDEVMSLLGIDCRKFLEEQTPYMTTKEIKQLADDGFVVGAHSLGHDRFSLLSKTEVEREIVESCSIIAKMIEVESVPFAFPFSANELSRQHLKEIYQRNPQVSFLFDRNGFQPEPEFIVQRIIADAPTQEKQSNISQLLFQAYKTEARKKIVSPFQFKKAKKESTCKKEQPLSQPFQTSK</sequence>
<proteinExistence type="predicted"/>
<evidence type="ECO:0000313" key="4">
    <source>
        <dbReference type="EMBL" id="VAX37160.1"/>
    </source>
</evidence>
<reference evidence="4" key="1">
    <citation type="submission" date="2018-06" db="EMBL/GenBank/DDBJ databases">
        <authorList>
            <person name="Zhirakovskaya E."/>
        </authorList>
    </citation>
    <scope>NUCLEOTIDE SEQUENCE</scope>
</reference>
<feature type="domain" description="NodB homology" evidence="3">
    <location>
        <begin position="71"/>
        <end position="136"/>
    </location>
</feature>
<evidence type="ECO:0000256" key="2">
    <source>
        <dbReference type="ARBA" id="ARBA00022729"/>
    </source>
</evidence>
<accession>A0A3B1DQ63</accession>
<dbReference type="Gene3D" id="3.20.20.370">
    <property type="entry name" value="Glycoside hydrolase/deacetylase"/>
    <property type="match status" value="1"/>
</dbReference>
<dbReference type="PANTHER" id="PTHR34216:SF3">
    <property type="entry name" value="POLY-BETA-1,6-N-ACETYL-D-GLUCOSAMINE N-DEACETYLASE"/>
    <property type="match status" value="1"/>
</dbReference>